<name>A0AAE0C3G3_9CHLO</name>
<reference evidence="1 2" key="1">
    <citation type="journal article" date="2015" name="Genome Biol. Evol.">
        <title>Comparative Genomics of a Bacterivorous Green Alga Reveals Evolutionary Causalities and Consequences of Phago-Mixotrophic Mode of Nutrition.</title>
        <authorList>
            <person name="Burns J.A."/>
            <person name="Paasch A."/>
            <person name="Narechania A."/>
            <person name="Kim E."/>
        </authorList>
    </citation>
    <scope>NUCLEOTIDE SEQUENCE [LARGE SCALE GENOMIC DNA]</scope>
    <source>
        <strain evidence="1 2">PLY_AMNH</strain>
    </source>
</reference>
<organism evidence="1 2">
    <name type="scientific">Cymbomonas tetramitiformis</name>
    <dbReference type="NCBI Taxonomy" id="36881"/>
    <lineage>
        <taxon>Eukaryota</taxon>
        <taxon>Viridiplantae</taxon>
        <taxon>Chlorophyta</taxon>
        <taxon>Pyramimonadophyceae</taxon>
        <taxon>Pyramimonadales</taxon>
        <taxon>Pyramimonadaceae</taxon>
        <taxon>Cymbomonas</taxon>
    </lineage>
</organism>
<sequence>MSGTLRALSNGRIEAKPPLLSNSLVEQLEHLKLKSDYADENEVQQRELSEANVVQAERAYAKLAGELLCAKQFEVPIETLLQKRRQRKCGPRMMRPSL</sequence>
<proteinExistence type="predicted"/>
<keyword evidence="2" id="KW-1185">Reference proteome</keyword>
<gene>
    <name evidence="1" type="ORF">CYMTET_42743</name>
</gene>
<dbReference type="EMBL" id="LGRX02028673">
    <property type="protein sequence ID" value="KAK3247771.1"/>
    <property type="molecule type" value="Genomic_DNA"/>
</dbReference>
<accession>A0AAE0C3G3</accession>
<protein>
    <submittedName>
        <fullName evidence="1">Uncharacterized protein</fullName>
    </submittedName>
</protein>
<evidence type="ECO:0000313" key="2">
    <source>
        <dbReference type="Proteomes" id="UP001190700"/>
    </source>
</evidence>
<dbReference type="AlphaFoldDB" id="A0AAE0C3G3"/>
<comment type="caution">
    <text evidence="1">The sequence shown here is derived from an EMBL/GenBank/DDBJ whole genome shotgun (WGS) entry which is preliminary data.</text>
</comment>
<dbReference type="Proteomes" id="UP001190700">
    <property type="component" value="Unassembled WGS sequence"/>
</dbReference>
<evidence type="ECO:0000313" key="1">
    <source>
        <dbReference type="EMBL" id="KAK3247771.1"/>
    </source>
</evidence>